<protein>
    <submittedName>
        <fullName evidence="1">Uncharacterized protein</fullName>
    </submittedName>
</protein>
<dbReference type="EMBL" id="UZAL01027210">
    <property type="protein sequence ID" value="VDP30354.1"/>
    <property type="molecule type" value="Genomic_DNA"/>
</dbReference>
<dbReference type="Proteomes" id="UP000269396">
    <property type="component" value="Unassembled WGS sequence"/>
</dbReference>
<dbReference type="PANTHER" id="PTHR11412">
    <property type="entry name" value="MACROGLOBULIN / COMPLEMENT"/>
    <property type="match status" value="1"/>
</dbReference>
<accession>A0A183NUJ8</accession>
<dbReference type="Gene3D" id="2.60.40.690">
    <property type="entry name" value="Alpha-macroglobulin, receptor-binding domain"/>
    <property type="match status" value="2"/>
</dbReference>
<name>A0A183NUJ8_9TREM</name>
<dbReference type="SUPFAM" id="SSF48239">
    <property type="entry name" value="Terpenoid cyclases/Protein prenyltransferases"/>
    <property type="match status" value="1"/>
</dbReference>
<dbReference type="Gene3D" id="2.60.40.10">
    <property type="entry name" value="Immunoglobulins"/>
    <property type="match status" value="1"/>
</dbReference>
<dbReference type="PANTHER" id="PTHR11412:SF146">
    <property type="entry name" value="CD109 ANTIGEN"/>
    <property type="match status" value="1"/>
</dbReference>
<dbReference type="InterPro" id="IPR013783">
    <property type="entry name" value="Ig-like_fold"/>
</dbReference>
<dbReference type="GO" id="GO:0005615">
    <property type="term" value="C:extracellular space"/>
    <property type="evidence" value="ECO:0007669"/>
    <property type="project" value="InterPro"/>
</dbReference>
<dbReference type="InterPro" id="IPR011626">
    <property type="entry name" value="Alpha-macroglobulin_TED"/>
</dbReference>
<dbReference type="SUPFAM" id="SSF49410">
    <property type="entry name" value="Alpha-macroglobulin receptor domain"/>
    <property type="match status" value="1"/>
</dbReference>
<dbReference type="SMART" id="SM01361">
    <property type="entry name" value="A2M_recep"/>
    <property type="match status" value="1"/>
</dbReference>
<dbReference type="InterPro" id="IPR050473">
    <property type="entry name" value="A2M/Complement_sys"/>
</dbReference>
<dbReference type="InterPro" id="IPR036595">
    <property type="entry name" value="A-macroglobulin_rcpt-bd_sf"/>
</dbReference>
<dbReference type="GO" id="GO:0004866">
    <property type="term" value="F:endopeptidase inhibitor activity"/>
    <property type="evidence" value="ECO:0007669"/>
    <property type="project" value="InterPro"/>
</dbReference>
<evidence type="ECO:0000313" key="1">
    <source>
        <dbReference type="EMBL" id="VDP30354.1"/>
    </source>
</evidence>
<dbReference type="InterPro" id="IPR009048">
    <property type="entry name" value="A-macroglobulin_rcpt-bd"/>
</dbReference>
<gene>
    <name evidence="1" type="ORF">SMTD_LOCUS5784</name>
</gene>
<keyword evidence="2" id="KW-1185">Reference proteome</keyword>
<organism evidence="1 2">
    <name type="scientific">Schistosoma mattheei</name>
    <dbReference type="NCBI Taxonomy" id="31246"/>
    <lineage>
        <taxon>Eukaryota</taxon>
        <taxon>Metazoa</taxon>
        <taxon>Spiralia</taxon>
        <taxon>Lophotrochozoa</taxon>
        <taxon>Platyhelminthes</taxon>
        <taxon>Trematoda</taxon>
        <taxon>Digenea</taxon>
        <taxon>Strigeidida</taxon>
        <taxon>Schistosomatoidea</taxon>
        <taxon>Schistosomatidae</taxon>
        <taxon>Schistosoma</taxon>
    </lineage>
</organism>
<dbReference type="AlphaFoldDB" id="A0A183NUJ8"/>
<dbReference type="InterPro" id="IPR008930">
    <property type="entry name" value="Terpenoid_cyclase/PrenylTrfase"/>
</dbReference>
<dbReference type="Gene3D" id="1.50.10.20">
    <property type="match status" value="1"/>
</dbReference>
<sequence>MNADWVAGAFSVDSELGLALMQQPYLFSGTRRFYMTVELPEEAVWGEQIGVRACLFNNWNYWIEALVEVKPSPDLRIIQVGLEGRVSAYAPEVSINKAVQSLAYLEAGTSRYIYMPVSPKLPGNTSFTICAYSFIGSNCETHTIYVRMNGVTNYYHTASFLDLTSSSTLFVNNFKIIVPQKFTIPERRLHRFVPGSQKAILSVVVTNIISKDGYWLAVEFRTRVSFYSELVSWMYLHPTFDVHSGTRTQYSSLETSSRYPLNYWVQIATSLTDPLVTAIALWSLLLTRQTQWNRLIYVDDNTFVSIINYLKQTQQFSSYDNDINNQTIVDIRLSGSWNISNVIDRRFSPIINKTKWPDLIDQECHRRIPSTAMVIIALRSTERTLPSGVGADKAERIVSEAVKFLSRHILNVDDLFSQMIGTYALKVAVDATSQHKISHALKRIEAFRQKGDYVYYANYRIPPPKWELDQAGRRIENPRLEMPNDGYGVLCSSIYFLLKHELGEWSFRSSEALDMVHWLASERNHVAGFASTFDSLFAMHALRKFALADTNRALYRMAIDEKISSMSTWTNRIYIDTHNYSTVTHTTFPSDNVWGDITMKLEGTGRVLLQLDAEVNVEYKEMQKMPKNPLDTEQVYRSFEIECTPGFLSRNNSIMIMTACGRWVGTTGIEPLPQSGMAVFEIGLPTGFIVLNDDLRRYITPDKTCVQFTAERYYPVANITQQHRCSAYEYYEPGRYNNSLYNVVSLYTNNICNVCGSFACPYCPDYNLSKKRIKLSMSMICLIFLIRWILFYIFNVYN</sequence>
<evidence type="ECO:0000313" key="2">
    <source>
        <dbReference type="Proteomes" id="UP000269396"/>
    </source>
</evidence>
<dbReference type="Pfam" id="PF00207">
    <property type="entry name" value="A2M"/>
    <property type="match status" value="1"/>
</dbReference>
<proteinExistence type="predicted"/>
<dbReference type="Pfam" id="PF07678">
    <property type="entry name" value="TED_complement"/>
    <property type="match status" value="1"/>
</dbReference>
<dbReference type="STRING" id="31246.A0A183NUJ8"/>
<reference evidence="1 2" key="1">
    <citation type="submission" date="2018-11" db="EMBL/GenBank/DDBJ databases">
        <authorList>
            <consortium name="Pathogen Informatics"/>
        </authorList>
    </citation>
    <scope>NUCLEOTIDE SEQUENCE [LARGE SCALE GENOMIC DNA]</scope>
    <source>
        <strain>Denwood</strain>
        <strain evidence="2">Zambia</strain>
    </source>
</reference>
<dbReference type="InterPro" id="IPR001599">
    <property type="entry name" value="Macroglobln_a2"/>
</dbReference>